<dbReference type="PROSITE" id="PS51318">
    <property type="entry name" value="TAT"/>
    <property type="match status" value="1"/>
</dbReference>
<evidence type="ECO:0000313" key="3">
    <source>
        <dbReference type="Proteomes" id="UP000001399"/>
    </source>
</evidence>
<dbReference type="AlphaFoldDB" id="E3I843"/>
<dbReference type="HOGENOM" id="CLU_1979876_0_0_5"/>
<sequence>MTSENTKDRRRFLKQIGLVALGIVGAGAAKKAMAATDPKGLFAGQFLEDGHIVEIPAGYYDREQKLFVEAESGRPMFAQNQQMTGSWTYSNTTRCSNMFYPKDGVPTCVSQDSEQDSHPDGFKPGE</sequence>
<dbReference type="KEGG" id="rva:Rvan_2758"/>
<protein>
    <submittedName>
        <fullName evidence="2">Uncharacterized protein</fullName>
    </submittedName>
</protein>
<keyword evidence="3" id="KW-1185">Reference proteome</keyword>
<dbReference type="EMBL" id="CP002292">
    <property type="protein sequence ID" value="ADP71969.1"/>
    <property type="molecule type" value="Genomic_DNA"/>
</dbReference>
<gene>
    <name evidence="2" type="ordered locus">Rvan_2758</name>
</gene>
<accession>E3I843</accession>
<dbReference type="Proteomes" id="UP000001399">
    <property type="component" value="Chromosome"/>
</dbReference>
<feature type="region of interest" description="Disordered" evidence="1">
    <location>
        <begin position="106"/>
        <end position="126"/>
    </location>
</feature>
<dbReference type="OrthoDB" id="10013084at2"/>
<dbReference type="STRING" id="648757.Rvan_2758"/>
<evidence type="ECO:0000313" key="2">
    <source>
        <dbReference type="EMBL" id="ADP71969.1"/>
    </source>
</evidence>
<feature type="compositionally biased region" description="Basic and acidic residues" evidence="1">
    <location>
        <begin position="115"/>
        <end position="126"/>
    </location>
</feature>
<proteinExistence type="predicted"/>
<dbReference type="RefSeq" id="WP_013420344.1">
    <property type="nucleotide sequence ID" value="NC_014664.1"/>
</dbReference>
<reference evidence="3" key="1">
    <citation type="journal article" date="2011" name="J. Bacteriol.">
        <title>Genome sequences of eight morphologically diverse alphaproteobacteria.</title>
        <authorList>
            <consortium name="US DOE Joint Genome Institute"/>
            <person name="Brown P.J."/>
            <person name="Kysela D.T."/>
            <person name="Buechlein A."/>
            <person name="Hemmerich C."/>
            <person name="Brun Y.V."/>
        </authorList>
    </citation>
    <scope>NUCLEOTIDE SEQUENCE [LARGE SCALE GENOMIC DNA]</scope>
    <source>
        <strain evidence="3">ATCC 17100 / ATH 3.1.1 / DSM 162 / LMG 4299</strain>
    </source>
</reference>
<name>E3I843_RHOVT</name>
<dbReference type="InterPro" id="IPR006311">
    <property type="entry name" value="TAT_signal"/>
</dbReference>
<organism evidence="2 3">
    <name type="scientific">Rhodomicrobium vannielii (strain ATCC 17100 / DSM 162 / LMG 4299 / NCIMB 10020 / ATH 3.1.1)</name>
    <dbReference type="NCBI Taxonomy" id="648757"/>
    <lineage>
        <taxon>Bacteria</taxon>
        <taxon>Pseudomonadati</taxon>
        <taxon>Pseudomonadota</taxon>
        <taxon>Alphaproteobacteria</taxon>
        <taxon>Hyphomicrobiales</taxon>
        <taxon>Hyphomicrobiaceae</taxon>
        <taxon>Rhodomicrobium</taxon>
    </lineage>
</organism>
<evidence type="ECO:0000256" key="1">
    <source>
        <dbReference type="SAM" id="MobiDB-lite"/>
    </source>
</evidence>